<protein>
    <recommendedName>
        <fullName evidence="11">Actin-related protein 5</fullName>
    </recommendedName>
</protein>
<keyword evidence="3" id="KW-0805">Transcription regulation</keyword>
<feature type="region of interest" description="Disordered" evidence="8">
    <location>
        <begin position="379"/>
        <end position="453"/>
    </location>
</feature>
<evidence type="ECO:0000256" key="7">
    <source>
        <dbReference type="RuleBase" id="RU000487"/>
    </source>
</evidence>
<comment type="subcellular location">
    <subcellularLocation>
        <location evidence="1">Nucleus</location>
    </subcellularLocation>
</comment>
<feature type="compositionally biased region" description="Acidic residues" evidence="8">
    <location>
        <begin position="522"/>
        <end position="532"/>
    </location>
</feature>
<accession>A0AAD7VV45</accession>
<feature type="region of interest" description="Disordered" evidence="8">
    <location>
        <begin position="1"/>
        <end position="22"/>
    </location>
</feature>
<evidence type="ECO:0008006" key="11">
    <source>
        <dbReference type="Google" id="ProtNLM"/>
    </source>
</evidence>
<evidence type="ECO:0000256" key="6">
    <source>
        <dbReference type="ARBA" id="ARBA00023242"/>
    </source>
</evidence>
<dbReference type="SMART" id="SM00268">
    <property type="entry name" value="ACTIN"/>
    <property type="match status" value="1"/>
</dbReference>
<comment type="similarity">
    <text evidence="7">Belongs to the actin family.</text>
</comment>
<dbReference type="CDD" id="cd10211">
    <property type="entry name" value="ASKHA_NBD_Arp5"/>
    <property type="match status" value="1"/>
</dbReference>
<dbReference type="PANTHER" id="PTHR11937">
    <property type="entry name" value="ACTIN"/>
    <property type="match status" value="1"/>
</dbReference>
<sequence>MSHRSTRVQTPTGGAVTPIQPPKLYSLPEPPSPAFITPFTDYKAGVPIVLDLGTWQTRVGYSIDDTPRLMFPTQLARYRDRKILRTFTLVGSDVNLDANTRQAAKSPFDGPLVANWEYLEAILDYAFVKLGVSSDSKVDNPIVMSEILGCPLSQHRSMHELLFETYSVPAATFGIDSLFSYYYNNGSTGLVISAAHETTHVLPVINGRGILSQAKRLNWGGHSAASLLLSLVQLKYPHFPGKLTPQHAELLIKDHCYVAPISYADEVGHFLDRDDNFDERDHIIQAPFTEIVQPTKTEEELARIAERRKESGRKLQEQAAKMRLEKLIKKEQELEYYRAIEAKSAEVSQRDFTRILEAEGFDDDSGLIRTIRNLEKSIRRSRKQDIGEEESDSEPQTFPLVDIPDDQLDESQIKQKRHQRLLKSNYEARMRAKAEKKKEEERRKEEERQDEEWRANDLEGWIKSRREQREQILQKIKEKKRLKEELNNRKSLASQLRMKSIANLASDTPTSSGRKRRRGGANDDDDDTFGANDDDWAVYRDIANASDTEEDEEMAEAVRKLEEQLLTFDPDFSLDNTLDAQNDWTNSLIHAFLRGSRPFDPSSRAEAHQVHLNIERVRVPEVIFQPSIAGLDQAGVVELASDVVLRRLPTEDASVACNDIFLTGGYSLLNGFDDRLLHELRACLPVEMDLTIRRAQDGILDAWKGMRKWVSSKQNISKMLTRKEYQEYGPEYIKEHEMGNMALV</sequence>
<dbReference type="GeneID" id="80880535"/>
<dbReference type="FunFam" id="3.30.420.40:FF:000058">
    <property type="entry name" value="Putative actin-related protein 5"/>
    <property type="match status" value="1"/>
</dbReference>
<keyword evidence="4" id="KW-0175">Coiled coil</keyword>
<gene>
    <name evidence="9" type="ORF">POJ06DRAFT_205856</name>
</gene>
<feature type="compositionally biased region" description="Basic and acidic residues" evidence="8">
    <location>
        <begin position="426"/>
        <end position="453"/>
    </location>
</feature>
<evidence type="ECO:0000256" key="8">
    <source>
        <dbReference type="SAM" id="MobiDB-lite"/>
    </source>
</evidence>
<dbReference type="Gene3D" id="3.30.420.40">
    <property type="match status" value="2"/>
</dbReference>
<evidence type="ECO:0000313" key="9">
    <source>
        <dbReference type="EMBL" id="KAJ8102596.1"/>
    </source>
</evidence>
<dbReference type="EMBL" id="JARPMG010000002">
    <property type="protein sequence ID" value="KAJ8102596.1"/>
    <property type="molecule type" value="Genomic_DNA"/>
</dbReference>
<dbReference type="AlphaFoldDB" id="A0AAD7VV45"/>
<proteinExistence type="inferred from homology"/>
<comment type="caution">
    <text evidence="9">The sequence shown here is derived from an EMBL/GenBank/DDBJ whole genome shotgun (WGS) entry which is preliminary data.</text>
</comment>
<dbReference type="GO" id="GO:0006974">
    <property type="term" value="P:DNA damage response"/>
    <property type="evidence" value="ECO:0007669"/>
    <property type="project" value="UniProtKB-KW"/>
</dbReference>
<dbReference type="GO" id="GO:0005634">
    <property type="term" value="C:nucleus"/>
    <property type="evidence" value="ECO:0007669"/>
    <property type="project" value="UniProtKB-SubCell"/>
</dbReference>
<keyword evidence="6" id="KW-0539">Nucleus</keyword>
<keyword evidence="5" id="KW-0804">Transcription</keyword>
<feature type="region of interest" description="Disordered" evidence="8">
    <location>
        <begin position="493"/>
        <end position="532"/>
    </location>
</feature>
<dbReference type="InterPro" id="IPR043129">
    <property type="entry name" value="ATPase_NBD"/>
</dbReference>
<reference evidence="9" key="1">
    <citation type="submission" date="2023-03" db="EMBL/GenBank/DDBJ databases">
        <title>Near-Complete genome sequence of Lipomyces tetrasporous NRRL Y-64009, an oleaginous yeast capable of growing on lignocellulosic hydrolysates.</title>
        <authorList>
            <consortium name="Lawrence Berkeley National Laboratory"/>
            <person name="Jagtap S.S."/>
            <person name="Liu J.-J."/>
            <person name="Walukiewicz H.E."/>
            <person name="Pangilinan J."/>
            <person name="Lipzen A."/>
            <person name="Ahrendt S."/>
            <person name="Koriabine M."/>
            <person name="Cobaugh K."/>
            <person name="Salamov A."/>
            <person name="Yoshinaga Y."/>
            <person name="Ng V."/>
            <person name="Daum C."/>
            <person name="Grigoriev I.V."/>
            <person name="Slininger P.J."/>
            <person name="Dien B.S."/>
            <person name="Jin Y.-S."/>
            <person name="Rao C.V."/>
        </authorList>
    </citation>
    <scope>NUCLEOTIDE SEQUENCE</scope>
    <source>
        <strain evidence="9">NRRL Y-64009</strain>
    </source>
</reference>
<dbReference type="InterPro" id="IPR004000">
    <property type="entry name" value="Actin"/>
</dbReference>
<evidence type="ECO:0000256" key="4">
    <source>
        <dbReference type="ARBA" id="ARBA00023054"/>
    </source>
</evidence>
<evidence type="ECO:0000256" key="5">
    <source>
        <dbReference type="ARBA" id="ARBA00023163"/>
    </source>
</evidence>
<evidence type="ECO:0000256" key="1">
    <source>
        <dbReference type="ARBA" id="ARBA00004123"/>
    </source>
</evidence>
<dbReference type="FunFam" id="3.30.420.40:FF:000122">
    <property type="entry name" value="ARP5 actin-related protein 5 homolog"/>
    <property type="match status" value="1"/>
</dbReference>
<feature type="compositionally biased region" description="Polar residues" evidence="8">
    <location>
        <begin position="503"/>
        <end position="512"/>
    </location>
</feature>
<name>A0AAD7VV45_9ASCO</name>
<dbReference type="SUPFAM" id="SSF53067">
    <property type="entry name" value="Actin-like ATPase domain"/>
    <property type="match status" value="2"/>
</dbReference>
<evidence type="ECO:0000256" key="3">
    <source>
        <dbReference type="ARBA" id="ARBA00023015"/>
    </source>
</evidence>
<dbReference type="Proteomes" id="UP001217417">
    <property type="component" value="Unassembled WGS sequence"/>
</dbReference>
<dbReference type="RefSeq" id="XP_056046046.1">
    <property type="nucleotide sequence ID" value="XM_056185369.1"/>
</dbReference>
<evidence type="ECO:0000256" key="2">
    <source>
        <dbReference type="ARBA" id="ARBA00022763"/>
    </source>
</evidence>
<organism evidence="9 10">
    <name type="scientific">Lipomyces tetrasporus</name>
    <dbReference type="NCBI Taxonomy" id="54092"/>
    <lineage>
        <taxon>Eukaryota</taxon>
        <taxon>Fungi</taxon>
        <taxon>Dikarya</taxon>
        <taxon>Ascomycota</taxon>
        <taxon>Saccharomycotina</taxon>
        <taxon>Lipomycetes</taxon>
        <taxon>Lipomycetales</taxon>
        <taxon>Lipomycetaceae</taxon>
        <taxon>Lipomyces</taxon>
    </lineage>
</organism>
<dbReference type="Pfam" id="PF00022">
    <property type="entry name" value="Actin"/>
    <property type="match status" value="2"/>
</dbReference>
<evidence type="ECO:0000313" key="10">
    <source>
        <dbReference type="Proteomes" id="UP001217417"/>
    </source>
</evidence>
<keyword evidence="10" id="KW-1185">Reference proteome</keyword>
<keyword evidence="2" id="KW-0227">DNA damage</keyword>